<dbReference type="InterPro" id="IPR041725">
    <property type="entry name" value="L-asparaginase_I"/>
</dbReference>
<dbReference type="STRING" id="1121476.SAMN02745751_01620"/>
<proteinExistence type="inferred from homology"/>
<dbReference type="AlphaFoldDB" id="A0A1M6G1I3"/>
<evidence type="ECO:0000256" key="2">
    <source>
        <dbReference type="ARBA" id="ARBA00012920"/>
    </source>
</evidence>
<evidence type="ECO:0000259" key="10">
    <source>
        <dbReference type="Pfam" id="PF17763"/>
    </source>
</evidence>
<dbReference type="PROSITE" id="PS00917">
    <property type="entry name" value="ASN_GLN_ASE_2"/>
    <property type="match status" value="1"/>
</dbReference>
<evidence type="ECO:0000256" key="6">
    <source>
        <dbReference type="PIRSR" id="PIRSR001220-2"/>
    </source>
</evidence>
<feature type="binding site" evidence="6">
    <location>
        <begin position="85"/>
        <end position="86"/>
    </location>
    <ligand>
        <name>substrate</name>
    </ligand>
</feature>
<evidence type="ECO:0000256" key="4">
    <source>
        <dbReference type="ARBA" id="ARBA00049366"/>
    </source>
</evidence>
<dbReference type="SMART" id="SM00870">
    <property type="entry name" value="Asparaginase"/>
    <property type="match status" value="1"/>
</dbReference>
<feature type="active site" evidence="7">
    <location>
        <position position="12"/>
    </location>
</feature>
<dbReference type="InterPro" id="IPR006034">
    <property type="entry name" value="Asparaginase/glutaminase-like"/>
</dbReference>
<feature type="domain" description="Asparaginase/glutaminase C-terminal" evidence="10">
    <location>
        <begin position="203"/>
        <end position="320"/>
    </location>
</feature>
<evidence type="ECO:0000256" key="5">
    <source>
        <dbReference type="PIRSR" id="PIRSR001220-1"/>
    </source>
</evidence>
<dbReference type="FunFam" id="3.40.50.1170:FF:000001">
    <property type="entry name" value="L-asparaginase 2"/>
    <property type="match status" value="1"/>
</dbReference>
<dbReference type="PRINTS" id="PR00139">
    <property type="entry name" value="ASNGLNASE"/>
</dbReference>
<name>A0A1M6G1I3_9FIRM</name>
<dbReference type="InterPro" id="IPR020827">
    <property type="entry name" value="Asparaginase/glutaminase_AS1"/>
</dbReference>
<dbReference type="Pfam" id="PF17763">
    <property type="entry name" value="Asparaginase_C"/>
    <property type="match status" value="1"/>
</dbReference>
<evidence type="ECO:0000259" key="9">
    <source>
        <dbReference type="Pfam" id="PF00710"/>
    </source>
</evidence>
<accession>A0A1M6G1I3</accession>
<dbReference type="EMBL" id="FQZL01000009">
    <property type="protein sequence ID" value="SHJ03712.1"/>
    <property type="molecule type" value="Genomic_DNA"/>
</dbReference>
<dbReference type="Proteomes" id="UP000184052">
    <property type="component" value="Unassembled WGS sequence"/>
</dbReference>
<dbReference type="InterPro" id="IPR006033">
    <property type="entry name" value="AsnA_fam"/>
</dbReference>
<feature type="domain" description="L-asparaginase N-terminal" evidence="9">
    <location>
        <begin position="3"/>
        <end position="183"/>
    </location>
</feature>
<comment type="catalytic activity">
    <reaction evidence="4">
        <text>L-asparagine + H2O = L-aspartate + NH4(+)</text>
        <dbReference type="Rhea" id="RHEA:21016"/>
        <dbReference type="ChEBI" id="CHEBI:15377"/>
        <dbReference type="ChEBI" id="CHEBI:28938"/>
        <dbReference type="ChEBI" id="CHEBI:29991"/>
        <dbReference type="ChEBI" id="CHEBI:58048"/>
        <dbReference type="EC" id="3.5.1.1"/>
    </reaction>
</comment>
<dbReference type="Pfam" id="PF00710">
    <property type="entry name" value="Asparaginase"/>
    <property type="match status" value="1"/>
</dbReference>
<sequence>MKKLLMISTGGTIASTLTEDGLAPGIKPEDMLNYLNGVENICKIETHELLNIDSTNIQPEHWIEITGFIKRVYNDYDAFIITHGTDTMAYTSAALSYMIQNPDKPIILTGSQKPINMDTTDARKNLKDSIAYALSEDVAGIYVVFDGKAIIGTRARKTKTKSFDAFESINYPIAAFIDGKRIAKYVRNEKKGPVEFYENIYPNIFLLKLAPGMQPDVLDYIGDKYEGVVIESYGVGGLPFEDRRNFQEKLESLTAKGRIVVIASQVMREGSDMSIYEVGFKTMKNYNVLESLDMTIESAIVKLMWIMGQTKEFKEVKELFYKKINEDIIY</sequence>
<dbReference type="InterPro" id="IPR027473">
    <property type="entry name" value="L-asparaginase_C"/>
</dbReference>
<gene>
    <name evidence="11" type="ORF">SAMN02745751_01620</name>
</gene>
<evidence type="ECO:0000256" key="3">
    <source>
        <dbReference type="ARBA" id="ARBA00022801"/>
    </source>
</evidence>
<dbReference type="PROSITE" id="PS51732">
    <property type="entry name" value="ASN_GLN_ASE_3"/>
    <property type="match status" value="1"/>
</dbReference>
<keyword evidence="3" id="KW-0378">Hydrolase</keyword>
<dbReference type="Gene3D" id="3.40.50.1170">
    <property type="entry name" value="L-asparaginase, N-terminal domain"/>
    <property type="match status" value="1"/>
</dbReference>
<dbReference type="InterPro" id="IPR036152">
    <property type="entry name" value="Asp/glu_Ase-like_sf"/>
</dbReference>
<feature type="active site" description="O-isoaspartyl threonine intermediate" evidence="5">
    <location>
        <position position="12"/>
    </location>
</feature>
<dbReference type="SUPFAM" id="SSF53774">
    <property type="entry name" value="Glutaminase/Asparaginase"/>
    <property type="match status" value="1"/>
</dbReference>
<dbReference type="NCBIfam" id="TIGR00519">
    <property type="entry name" value="asnASE_I"/>
    <property type="match status" value="1"/>
</dbReference>
<evidence type="ECO:0000313" key="11">
    <source>
        <dbReference type="EMBL" id="SHJ03712.1"/>
    </source>
</evidence>
<dbReference type="PANTHER" id="PTHR11707">
    <property type="entry name" value="L-ASPARAGINASE"/>
    <property type="match status" value="1"/>
</dbReference>
<reference evidence="11 12" key="1">
    <citation type="submission" date="2016-11" db="EMBL/GenBank/DDBJ databases">
        <authorList>
            <person name="Jaros S."/>
            <person name="Januszkiewicz K."/>
            <person name="Wedrychowicz H."/>
        </authorList>
    </citation>
    <scope>NUCLEOTIDE SEQUENCE [LARGE SCALE GENOMIC DNA]</scope>
    <source>
        <strain evidence="11 12">DSM 17477</strain>
    </source>
</reference>
<feature type="active site" evidence="8">
    <location>
        <position position="85"/>
    </location>
</feature>
<dbReference type="PROSITE" id="PS00144">
    <property type="entry name" value="ASN_GLN_ASE_1"/>
    <property type="match status" value="1"/>
</dbReference>
<evidence type="ECO:0000256" key="1">
    <source>
        <dbReference type="ARBA" id="ARBA00010518"/>
    </source>
</evidence>
<protein>
    <recommendedName>
        <fullName evidence="2">asparaginase</fullName>
        <ecNumber evidence="2">3.5.1.1</ecNumber>
    </recommendedName>
</protein>
<comment type="similarity">
    <text evidence="1">Belongs to the asparaginase 1 family.</text>
</comment>
<dbReference type="GO" id="GO:0004067">
    <property type="term" value="F:asparaginase activity"/>
    <property type="evidence" value="ECO:0007669"/>
    <property type="project" value="UniProtKB-UniRule"/>
</dbReference>
<dbReference type="SFLD" id="SFLDS00057">
    <property type="entry name" value="Glutaminase/Asparaginase"/>
    <property type="match status" value="1"/>
</dbReference>
<evidence type="ECO:0000256" key="7">
    <source>
        <dbReference type="PROSITE-ProRule" id="PRU10099"/>
    </source>
</evidence>
<dbReference type="InterPro" id="IPR037152">
    <property type="entry name" value="L-asparaginase_N_sf"/>
</dbReference>
<dbReference type="PIRSF" id="PIRSF001220">
    <property type="entry name" value="L-ASNase_gatD"/>
    <property type="match status" value="1"/>
</dbReference>
<dbReference type="Gene3D" id="3.40.50.40">
    <property type="match status" value="1"/>
</dbReference>
<dbReference type="GO" id="GO:0006520">
    <property type="term" value="P:amino acid metabolic process"/>
    <property type="evidence" value="ECO:0007669"/>
    <property type="project" value="InterPro"/>
</dbReference>
<dbReference type="PIRSF" id="PIRSF500176">
    <property type="entry name" value="L_ASNase"/>
    <property type="match status" value="1"/>
</dbReference>
<keyword evidence="12" id="KW-1185">Reference proteome</keyword>
<dbReference type="RefSeq" id="WP_073049075.1">
    <property type="nucleotide sequence ID" value="NZ_FQZL01000009.1"/>
</dbReference>
<dbReference type="OrthoDB" id="9788068at2"/>
<organism evidence="11 12">
    <name type="scientific">Dethiosulfatibacter aminovorans DSM 17477</name>
    <dbReference type="NCBI Taxonomy" id="1121476"/>
    <lineage>
        <taxon>Bacteria</taxon>
        <taxon>Bacillati</taxon>
        <taxon>Bacillota</taxon>
        <taxon>Tissierellia</taxon>
        <taxon>Dethiosulfatibacter</taxon>
    </lineage>
</organism>
<evidence type="ECO:0000256" key="8">
    <source>
        <dbReference type="PROSITE-ProRule" id="PRU10100"/>
    </source>
</evidence>
<dbReference type="InterPro" id="IPR040919">
    <property type="entry name" value="Asparaginase_C"/>
</dbReference>
<dbReference type="EC" id="3.5.1.1" evidence="2"/>
<dbReference type="InterPro" id="IPR027475">
    <property type="entry name" value="Asparaginase/glutaminase_AS2"/>
</dbReference>
<dbReference type="InterPro" id="IPR027474">
    <property type="entry name" value="L-asparaginase_N"/>
</dbReference>
<evidence type="ECO:0000313" key="12">
    <source>
        <dbReference type="Proteomes" id="UP000184052"/>
    </source>
</evidence>
<dbReference type="PANTHER" id="PTHR11707:SF28">
    <property type="entry name" value="60 KDA LYSOPHOSPHOLIPASE"/>
    <property type="match status" value="1"/>
</dbReference>
<feature type="binding site" evidence="6">
    <location>
        <position position="54"/>
    </location>
    <ligand>
        <name>substrate</name>
    </ligand>
</feature>
<dbReference type="CDD" id="cd08963">
    <property type="entry name" value="L-asparaginase_I"/>
    <property type="match status" value="1"/>
</dbReference>